<proteinExistence type="inferred from homology"/>
<dbReference type="Gene3D" id="2.40.420.20">
    <property type="match status" value="1"/>
</dbReference>
<comment type="similarity">
    <text evidence="1">Belongs to the membrane fusion protein (MFP) (TC 8.A.1) family.</text>
</comment>
<evidence type="ECO:0000313" key="6">
    <source>
        <dbReference type="Proteomes" id="UP000004892"/>
    </source>
</evidence>
<comment type="caution">
    <text evidence="5">The sequence shown here is derived from an EMBL/GenBank/DDBJ whole genome shotgun (WGS) entry which is preliminary data.</text>
</comment>
<dbReference type="PANTHER" id="PTHR30097">
    <property type="entry name" value="CATION EFFLUX SYSTEM PROTEIN CUSB"/>
    <property type="match status" value="1"/>
</dbReference>
<dbReference type="GO" id="GO:0022857">
    <property type="term" value="F:transmembrane transporter activity"/>
    <property type="evidence" value="ECO:0007669"/>
    <property type="project" value="InterPro"/>
</dbReference>
<dbReference type="Pfam" id="PF25975">
    <property type="entry name" value="CzcB_C"/>
    <property type="match status" value="1"/>
</dbReference>
<keyword evidence="2" id="KW-0813">Transport</keyword>
<dbReference type="RefSeq" id="WP_009138018.1">
    <property type="nucleotide sequence ID" value="NZ_JH594598.1"/>
</dbReference>
<reference evidence="5 6" key="1">
    <citation type="submission" date="2012-01" db="EMBL/GenBank/DDBJ databases">
        <title>The Genome Sequence of Odoribacter laneus YIT 12061.</title>
        <authorList>
            <consortium name="The Broad Institute Genome Sequencing Platform"/>
            <person name="Earl A."/>
            <person name="Ward D."/>
            <person name="Feldgarden M."/>
            <person name="Gevers D."/>
            <person name="Morotomi M."/>
            <person name="Young S.K."/>
            <person name="Zeng Q."/>
            <person name="Gargeya S."/>
            <person name="Fitzgerald M."/>
            <person name="Haas B."/>
            <person name="Abouelleil A."/>
            <person name="Alvarado L."/>
            <person name="Arachchi H.M."/>
            <person name="Berlin A."/>
            <person name="Chapman S.B."/>
            <person name="Gearin G."/>
            <person name="Goldberg J."/>
            <person name="Griggs A."/>
            <person name="Gujja S."/>
            <person name="Hansen M."/>
            <person name="Heiman D."/>
            <person name="Howarth C."/>
            <person name="Larimer J."/>
            <person name="Lui A."/>
            <person name="MacDonald P.J.P."/>
            <person name="McCowen C."/>
            <person name="Montmayeur A."/>
            <person name="Murphy C."/>
            <person name="Neiman D."/>
            <person name="Pearson M."/>
            <person name="Priest M."/>
            <person name="Roberts A."/>
            <person name="Saif S."/>
            <person name="Shea T."/>
            <person name="Sisk P."/>
            <person name="Stolte C."/>
            <person name="Sykes S."/>
            <person name="Wortman J."/>
            <person name="Nusbaum C."/>
            <person name="Birren B."/>
        </authorList>
    </citation>
    <scope>NUCLEOTIDE SEQUENCE [LARGE SCALE GENOMIC DNA]</scope>
    <source>
        <strain evidence="5 6">YIT 12061</strain>
    </source>
</reference>
<dbReference type="InterPro" id="IPR051909">
    <property type="entry name" value="MFP_Cation_Efflux"/>
</dbReference>
<protein>
    <submittedName>
        <fullName evidence="5">Efflux transporter, RND family, MFP subunit</fullName>
    </submittedName>
</protein>
<gene>
    <name evidence="5" type="ORF">HMPREF9449_02875</name>
</gene>
<dbReference type="GeneID" id="98070399"/>
<dbReference type="InterPro" id="IPR006143">
    <property type="entry name" value="RND_pump_MFP"/>
</dbReference>
<dbReference type="HOGENOM" id="CLU_041892_0_0_10"/>
<dbReference type="GO" id="GO:0060003">
    <property type="term" value="P:copper ion export"/>
    <property type="evidence" value="ECO:0007669"/>
    <property type="project" value="TreeGrafter"/>
</dbReference>
<dbReference type="STRING" id="742817.HMPREF9449_02875"/>
<name>H1DKT9_9BACT</name>
<dbReference type="AlphaFoldDB" id="H1DKT9"/>
<feature type="region of interest" description="Disordered" evidence="3">
    <location>
        <begin position="24"/>
        <end position="66"/>
    </location>
</feature>
<dbReference type="FunFam" id="2.40.420.20:FF:000006">
    <property type="entry name" value="RND family efflux transporter MFP subunit"/>
    <property type="match status" value="1"/>
</dbReference>
<feature type="domain" description="CzcB-like C-terminal circularly permuted SH3-like" evidence="4">
    <location>
        <begin position="333"/>
        <end position="391"/>
    </location>
</feature>
<evidence type="ECO:0000256" key="3">
    <source>
        <dbReference type="SAM" id="MobiDB-lite"/>
    </source>
</evidence>
<evidence type="ECO:0000313" key="5">
    <source>
        <dbReference type="EMBL" id="EHP45399.1"/>
    </source>
</evidence>
<dbReference type="Gene3D" id="1.10.287.470">
    <property type="entry name" value="Helix hairpin bin"/>
    <property type="match status" value="1"/>
</dbReference>
<feature type="compositionally biased region" description="Basic and acidic residues" evidence="3">
    <location>
        <begin position="29"/>
        <end position="66"/>
    </location>
</feature>
<dbReference type="eggNOG" id="COG0845">
    <property type="taxonomic scope" value="Bacteria"/>
</dbReference>
<dbReference type="Proteomes" id="UP000004892">
    <property type="component" value="Unassembled WGS sequence"/>
</dbReference>
<dbReference type="PANTHER" id="PTHR30097:SF4">
    <property type="entry name" value="SLR6042 PROTEIN"/>
    <property type="match status" value="1"/>
</dbReference>
<accession>H1DKT9</accession>
<dbReference type="InterPro" id="IPR058649">
    <property type="entry name" value="CzcB_C"/>
</dbReference>
<dbReference type="GO" id="GO:0015679">
    <property type="term" value="P:plasma membrane copper ion transport"/>
    <property type="evidence" value="ECO:0007669"/>
    <property type="project" value="TreeGrafter"/>
</dbReference>
<dbReference type="NCBIfam" id="TIGR01730">
    <property type="entry name" value="RND_mfp"/>
    <property type="match status" value="1"/>
</dbReference>
<sequence length="407" mass="44868">MKTILLFIISFTLSLYGCKNHTPNASTAHRHESAAEHASHDHEAEDHDHEAEGEGHNHPSPEKEKHTDEIIFTKAQAAKTEFEVQQIQPTTFHGVIKTSGQILPAPGDESVIVATANGIVSYNHKITEGAPVSKNQILFHISSKHLGEGDYYSKVKANYEKAKAEYERAQALIKDRIISQKEYEASRLDYENAKIAFEAISGKQSANGIGVTSPLSGHLKNILVKEGEYITIGQPLATVSQNKKLILKAEVSEKYYPKLNSIRSANFKTPYDNKVYVLSDLNGKLLSIGKASANDAFHIPVNFEFDNKGEVIPGSFAEIYLISAPIEQALTLPLTALTNEMGLFYVYVQLDEEGYRKQEVSVGMNDGKQVQILKGLHPGERVVTRGAYQVKMASASGTIPHGHSHEH</sequence>
<dbReference type="GO" id="GO:0030313">
    <property type="term" value="C:cell envelope"/>
    <property type="evidence" value="ECO:0007669"/>
    <property type="project" value="TreeGrafter"/>
</dbReference>
<evidence type="ECO:0000259" key="4">
    <source>
        <dbReference type="Pfam" id="PF25975"/>
    </source>
</evidence>
<dbReference type="PATRIC" id="fig|742817.3.peg.3075"/>
<dbReference type="PROSITE" id="PS51257">
    <property type="entry name" value="PROKAR_LIPOPROTEIN"/>
    <property type="match status" value="1"/>
</dbReference>
<keyword evidence="6" id="KW-1185">Reference proteome</keyword>
<evidence type="ECO:0000256" key="1">
    <source>
        <dbReference type="ARBA" id="ARBA00009477"/>
    </source>
</evidence>
<evidence type="ECO:0000256" key="2">
    <source>
        <dbReference type="ARBA" id="ARBA00022448"/>
    </source>
</evidence>
<organism evidence="5 6">
    <name type="scientific">Odoribacter laneus YIT 12061</name>
    <dbReference type="NCBI Taxonomy" id="742817"/>
    <lineage>
        <taxon>Bacteria</taxon>
        <taxon>Pseudomonadati</taxon>
        <taxon>Bacteroidota</taxon>
        <taxon>Bacteroidia</taxon>
        <taxon>Bacteroidales</taxon>
        <taxon>Odoribacteraceae</taxon>
        <taxon>Odoribacter</taxon>
    </lineage>
</organism>
<dbReference type="SUPFAM" id="SSF111369">
    <property type="entry name" value="HlyD-like secretion proteins"/>
    <property type="match status" value="1"/>
</dbReference>
<dbReference type="EMBL" id="ADMC01000032">
    <property type="protein sequence ID" value="EHP45399.1"/>
    <property type="molecule type" value="Genomic_DNA"/>
</dbReference>
<dbReference type="Gene3D" id="2.40.50.100">
    <property type="match status" value="1"/>
</dbReference>
<dbReference type="GO" id="GO:0016020">
    <property type="term" value="C:membrane"/>
    <property type="evidence" value="ECO:0007669"/>
    <property type="project" value="InterPro"/>
</dbReference>